<reference evidence="3 4" key="1">
    <citation type="submission" date="2020-08" db="EMBL/GenBank/DDBJ databases">
        <authorList>
            <person name="Mo P."/>
        </authorList>
    </citation>
    <scope>NUCLEOTIDE SEQUENCE [LARGE SCALE GENOMIC DNA]</scope>
    <source>
        <strain evidence="3 4">CGMCC 4.1532</strain>
    </source>
</reference>
<evidence type="ECO:0000259" key="2">
    <source>
        <dbReference type="Pfam" id="PF13304"/>
    </source>
</evidence>
<dbReference type="AlphaFoldDB" id="A0A7G7MII3"/>
<dbReference type="Proteomes" id="UP000515728">
    <property type="component" value="Chromosome"/>
</dbReference>
<dbReference type="InterPro" id="IPR003959">
    <property type="entry name" value="ATPase_AAA_core"/>
</dbReference>
<dbReference type="RefSeq" id="WP_185719423.1">
    <property type="nucleotide sequence ID" value="NZ_BAAAWI010000001.1"/>
</dbReference>
<dbReference type="CDD" id="cd00267">
    <property type="entry name" value="ABC_ATPase"/>
    <property type="match status" value="1"/>
</dbReference>
<dbReference type="KEGG" id="ppel:H6H00_00425"/>
<evidence type="ECO:0000313" key="4">
    <source>
        <dbReference type="Proteomes" id="UP000515728"/>
    </source>
</evidence>
<feature type="domain" description="ATPase AAA-type core" evidence="2">
    <location>
        <begin position="248"/>
        <end position="392"/>
    </location>
</feature>
<dbReference type="SUPFAM" id="SSF52540">
    <property type="entry name" value="P-loop containing nucleoside triphosphate hydrolases"/>
    <property type="match status" value="1"/>
</dbReference>
<sequence>MRLVDAHVMNYRSIEDSEMFEVDPEVTCLVGKNEAGKTGLLQALYHLNPVENVPEFDEHVDFPTKRMKQKREYRRDQMIPVVTATFELTPGEVAHVDGALGEGVLMSTQFTLTKGYRAFPGGQWQFQYSERTITAHLVAQLDATAREIVGSAASVEALVTTLEAETELHSTSKAVLEKVRGWGGTASHCVLAQVKPMLPRFVYFEDYDRMPGKIAIPDLAKRYADGTLTRGEAALFNLLSMAGTDPEDFDDQSNHERLIRLLENAGNGISEEVFAFWTQNTGLSVKLDVKPPEKGVTGRLSEGTNLQVRVFNEKHGASVPFDERSRGFVWFFSFLAYFTELEEAQDTDLVLLLDEPGLSLHGRAQEDLLRLIDERLAPKHQVLYTTHSPFMVSSTQFGRVRTVIDHDPGGTRVSAEIFKADDDTAAPLLAAMGIDMSQTLFIGDNTLLLEGPSDLIYIDVLNDALAQEDRITLDPRWVKVPVGGAGKLSTFVTLLGSNKLNVAVLIDSSTKDQGAVRRLHDNGQMRPKALIKLSEIIGRTNADIEDLFDLDFYLALVNDAYSDKLPSAITPGDLNNDDPRVVSRIEQYFREGNINNGHFDHYRPAAVLLRPGAVTSTPSTTTLDLAEQLFERINKLIVKNRGARR</sequence>
<name>A0A7G7MII3_9PSEU</name>
<organism evidence="3 4">
    <name type="scientific">Pseudonocardia petroleophila</name>
    <dbReference type="NCBI Taxonomy" id="37331"/>
    <lineage>
        <taxon>Bacteria</taxon>
        <taxon>Bacillati</taxon>
        <taxon>Actinomycetota</taxon>
        <taxon>Actinomycetes</taxon>
        <taxon>Pseudonocardiales</taxon>
        <taxon>Pseudonocardiaceae</taxon>
        <taxon>Pseudonocardia</taxon>
    </lineage>
</organism>
<feature type="domain" description="Endonuclease GajA/Old nuclease/RecF-like AAA" evidence="1">
    <location>
        <begin position="1"/>
        <end position="75"/>
    </location>
</feature>
<dbReference type="GO" id="GO:0005524">
    <property type="term" value="F:ATP binding"/>
    <property type="evidence" value="ECO:0007669"/>
    <property type="project" value="InterPro"/>
</dbReference>
<dbReference type="Pfam" id="PF13175">
    <property type="entry name" value="AAA_15"/>
    <property type="match status" value="1"/>
</dbReference>
<dbReference type="EMBL" id="CP060131">
    <property type="protein sequence ID" value="QNG52594.1"/>
    <property type="molecule type" value="Genomic_DNA"/>
</dbReference>
<evidence type="ECO:0000313" key="3">
    <source>
        <dbReference type="EMBL" id="QNG52594.1"/>
    </source>
</evidence>
<dbReference type="GO" id="GO:0016887">
    <property type="term" value="F:ATP hydrolysis activity"/>
    <property type="evidence" value="ECO:0007669"/>
    <property type="project" value="InterPro"/>
</dbReference>
<proteinExistence type="predicted"/>
<evidence type="ECO:0000259" key="1">
    <source>
        <dbReference type="Pfam" id="PF13175"/>
    </source>
</evidence>
<accession>A0A7G7MII3</accession>
<dbReference type="PANTHER" id="PTHR43581">
    <property type="entry name" value="ATP/GTP PHOSPHATASE"/>
    <property type="match status" value="1"/>
</dbReference>
<protein>
    <submittedName>
        <fullName evidence="3">AAA family ATPase</fullName>
    </submittedName>
</protein>
<dbReference type="Pfam" id="PF13304">
    <property type="entry name" value="AAA_21"/>
    <property type="match status" value="1"/>
</dbReference>
<dbReference type="InterPro" id="IPR051396">
    <property type="entry name" value="Bact_Antivir_Def_Nuclease"/>
</dbReference>
<dbReference type="InterPro" id="IPR041685">
    <property type="entry name" value="AAA_GajA/Old/RecF-like"/>
</dbReference>
<dbReference type="InterPro" id="IPR027417">
    <property type="entry name" value="P-loop_NTPase"/>
</dbReference>
<gene>
    <name evidence="3" type="ORF">H6H00_00425</name>
</gene>
<dbReference type="PANTHER" id="PTHR43581:SF4">
    <property type="entry name" value="ATP_GTP PHOSPHATASE"/>
    <property type="match status" value="1"/>
</dbReference>
<keyword evidence="4" id="KW-1185">Reference proteome</keyword>
<dbReference type="Gene3D" id="3.40.50.300">
    <property type="entry name" value="P-loop containing nucleotide triphosphate hydrolases"/>
    <property type="match status" value="2"/>
</dbReference>